<dbReference type="PANTHER" id="PTHR47691">
    <property type="entry name" value="REGULATOR-RELATED"/>
    <property type="match status" value="1"/>
</dbReference>
<dbReference type="SMART" id="SM00028">
    <property type="entry name" value="TPR"/>
    <property type="match status" value="5"/>
</dbReference>
<evidence type="ECO:0000313" key="2">
    <source>
        <dbReference type="Proteomes" id="UP000220527"/>
    </source>
</evidence>
<dbReference type="OrthoDB" id="135224at2"/>
<evidence type="ECO:0000313" key="1">
    <source>
        <dbReference type="EMBL" id="PDW02155.1"/>
    </source>
</evidence>
<dbReference type="InterPro" id="IPR011990">
    <property type="entry name" value="TPR-like_helical_dom_sf"/>
</dbReference>
<dbReference type="Proteomes" id="UP000220527">
    <property type="component" value="Unassembled WGS sequence"/>
</dbReference>
<feature type="non-terminal residue" evidence="1">
    <location>
        <position position="1"/>
    </location>
</feature>
<dbReference type="Pfam" id="PF13424">
    <property type="entry name" value="TPR_12"/>
    <property type="match status" value="2"/>
</dbReference>
<dbReference type="PANTHER" id="PTHR47691:SF3">
    <property type="entry name" value="HTH-TYPE TRANSCRIPTIONAL REGULATOR RV0890C-RELATED"/>
    <property type="match status" value="1"/>
</dbReference>
<sequence>SLDYSLRRLSHEQRALLPLLAPFEGGTSEDDLLAITELPEATWQPLRAALERAALLSVESIGFDPPYLRFHPILAPALRARHGEPAELLDRYAASYATLANWLYLEDNRNPMAVRALVQRELPNLRRALGLRERQQAHEQVVVMADRIAMFLNYFGLGRELARLRAVQAAAAAQVQAAGGLSHAAYLQASGAGEDAYNRGDLPRAYQLFSQLHEHIRQQPAGAARGPGSYEESLTLMRLARCLRFGGQPAAAEQHLRAALALVEALITQAPEQQGYTRQRGALLTDLGDLLVDQGRYAAAREAYEAGLVVKQQIQDERGQGVALGQLGTLALRQRNYSEATRRYEEALTLFRRLDEPSAEATLYHQLGIVAEAQRNWTAAEGYYRESLTIEERHGNQAGAATTCNQLAIVAVGAGRPAEAEGWYRRALALDEQVQPDSALHASHLNNLANLLATEIRAGRMAATRLSEAQGYAARALAIREQLDASSEIWMTLNILADLADLAGDAAAVAAYRRRERETFAQFDGNRYHIDQPFGELIQAIVAAAQGAGAARVGVEERLPQLEAKGWLIAEAVRRIWAGERAWHGLCEGLDSQDALLVLRVLEEVGDEG</sequence>
<comment type="caution">
    <text evidence="1">The sequence shown here is derived from an EMBL/GenBank/DDBJ whole genome shotgun (WGS) entry which is preliminary data.</text>
</comment>
<accession>A0A2A6RH02</accession>
<name>A0A2A6RH02_9CHLR</name>
<reference evidence="2" key="1">
    <citation type="submission" date="2017-08" db="EMBL/GenBank/DDBJ databases">
        <authorList>
            <person name="Grouzdev D.S."/>
            <person name="Gaisin V.A."/>
            <person name="Rysina M.S."/>
            <person name="Gorlenko V.M."/>
        </authorList>
    </citation>
    <scope>NUCLEOTIDE SEQUENCE [LARGE SCALE GENOMIC DNA]</scope>
    <source>
        <strain evidence="2">Kir15-3F</strain>
    </source>
</reference>
<dbReference type="InterPro" id="IPR019734">
    <property type="entry name" value="TPR_rpt"/>
</dbReference>
<dbReference type="AlphaFoldDB" id="A0A2A6RH02"/>
<dbReference type="EMBL" id="NQWI01000084">
    <property type="protein sequence ID" value="PDW02155.1"/>
    <property type="molecule type" value="Genomic_DNA"/>
</dbReference>
<keyword evidence="2" id="KW-1185">Reference proteome</keyword>
<dbReference type="SUPFAM" id="SSF48452">
    <property type="entry name" value="TPR-like"/>
    <property type="match status" value="2"/>
</dbReference>
<proteinExistence type="predicted"/>
<organism evidence="1 2">
    <name type="scientific">Candidatus Viridilinea mediisalina</name>
    <dbReference type="NCBI Taxonomy" id="2024553"/>
    <lineage>
        <taxon>Bacteria</taxon>
        <taxon>Bacillati</taxon>
        <taxon>Chloroflexota</taxon>
        <taxon>Chloroflexia</taxon>
        <taxon>Chloroflexales</taxon>
        <taxon>Chloroflexineae</taxon>
        <taxon>Oscillochloridaceae</taxon>
        <taxon>Candidatus Viridilinea</taxon>
    </lineage>
</organism>
<gene>
    <name evidence="1" type="ORF">CJ255_15365</name>
</gene>
<protein>
    <submittedName>
        <fullName evidence="1">Uncharacterized protein</fullName>
    </submittedName>
</protein>
<dbReference type="Gene3D" id="1.25.40.10">
    <property type="entry name" value="Tetratricopeptide repeat domain"/>
    <property type="match status" value="2"/>
</dbReference>
<dbReference type="RefSeq" id="WP_133117010.1">
    <property type="nucleotide sequence ID" value="NZ_NQWI01000084.1"/>
</dbReference>